<keyword evidence="2" id="KW-0812">Transmembrane</keyword>
<keyword evidence="4" id="KW-0472">Membrane</keyword>
<comment type="subcellular location">
    <subcellularLocation>
        <location evidence="1">Membrane</location>
    </subcellularLocation>
</comment>
<dbReference type="InterPro" id="IPR028082">
    <property type="entry name" value="Peripla_BP_I"/>
</dbReference>
<dbReference type="GO" id="GO:0016020">
    <property type="term" value="C:membrane"/>
    <property type="evidence" value="ECO:0007669"/>
    <property type="project" value="UniProtKB-SubCell"/>
</dbReference>
<evidence type="ECO:0000256" key="2">
    <source>
        <dbReference type="ARBA" id="ARBA00022692"/>
    </source>
</evidence>
<evidence type="ECO:0000259" key="5">
    <source>
        <dbReference type="Pfam" id="PF01094"/>
    </source>
</evidence>
<reference evidence="6" key="1">
    <citation type="submission" date="2020-11" db="EMBL/GenBank/DDBJ databases">
        <authorList>
            <person name="Tran Van P."/>
        </authorList>
    </citation>
    <scope>NUCLEOTIDE SEQUENCE</scope>
</reference>
<gene>
    <name evidence="6" type="ORF">TPSB3V08_LOCUS2742</name>
</gene>
<organism evidence="6">
    <name type="scientific">Timema poppense</name>
    <name type="common">Walking stick</name>
    <dbReference type="NCBI Taxonomy" id="170557"/>
    <lineage>
        <taxon>Eukaryota</taxon>
        <taxon>Metazoa</taxon>
        <taxon>Ecdysozoa</taxon>
        <taxon>Arthropoda</taxon>
        <taxon>Hexapoda</taxon>
        <taxon>Insecta</taxon>
        <taxon>Pterygota</taxon>
        <taxon>Neoptera</taxon>
        <taxon>Polyneoptera</taxon>
        <taxon>Phasmatodea</taxon>
        <taxon>Timematodea</taxon>
        <taxon>Timematoidea</taxon>
        <taxon>Timematidae</taxon>
        <taxon>Timema</taxon>
    </lineage>
</organism>
<accession>A0A7R9CRR9</accession>
<name>A0A7R9CRR9_TIMPO</name>
<evidence type="ECO:0000256" key="1">
    <source>
        <dbReference type="ARBA" id="ARBA00004370"/>
    </source>
</evidence>
<protein>
    <recommendedName>
        <fullName evidence="5">Receptor ligand binding region domain-containing protein</fullName>
    </recommendedName>
</protein>
<dbReference type="EMBL" id="OD001124">
    <property type="protein sequence ID" value="CAD7400721.1"/>
    <property type="molecule type" value="Genomic_DNA"/>
</dbReference>
<dbReference type="Gene3D" id="3.40.50.2300">
    <property type="match status" value="1"/>
</dbReference>
<dbReference type="InterPro" id="IPR001828">
    <property type="entry name" value="ANF_lig-bd_rcpt"/>
</dbReference>
<proteinExistence type="predicted"/>
<evidence type="ECO:0000313" key="6">
    <source>
        <dbReference type="EMBL" id="CAD7400721.1"/>
    </source>
</evidence>
<feature type="domain" description="Receptor ligand binding region" evidence="5">
    <location>
        <begin position="44"/>
        <end position="131"/>
    </location>
</feature>
<dbReference type="Pfam" id="PF01094">
    <property type="entry name" value="ANF_receptor"/>
    <property type="match status" value="1"/>
</dbReference>
<evidence type="ECO:0000256" key="3">
    <source>
        <dbReference type="ARBA" id="ARBA00022989"/>
    </source>
</evidence>
<evidence type="ECO:0000256" key="4">
    <source>
        <dbReference type="ARBA" id="ARBA00023136"/>
    </source>
</evidence>
<sequence>MIGILTNGSDSLIYNIFTGTGAHNFCSSVTFGFLATYATTPVALGAVPLAVDAVNTDPRLLPGRTLHYLAADIGTSPHRGHSSVATLAIRAMTAMRDSGTVAFIGPGDTCRAEALVAAAWNLPMIAYVGTTTPPRPSKEARCLGVANMEVSWIGFGPVDLGQADTPYTLPSVRKRKRVRRYDFPSTLPPVVKSKSPDITRQAQVV</sequence>
<keyword evidence="3" id="KW-1133">Transmembrane helix</keyword>
<dbReference type="AlphaFoldDB" id="A0A7R9CRR9"/>
<dbReference type="SUPFAM" id="SSF53822">
    <property type="entry name" value="Periplasmic binding protein-like I"/>
    <property type="match status" value="1"/>
</dbReference>